<keyword evidence="1" id="KW-1133">Transmembrane helix</keyword>
<keyword evidence="1" id="KW-0472">Membrane</keyword>
<dbReference type="EMBL" id="CYHE01000006">
    <property type="protein sequence ID" value="CUA96963.1"/>
    <property type="molecule type" value="Genomic_DNA"/>
</dbReference>
<dbReference type="RefSeq" id="WP_055455831.1">
    <property type="nucleotide sequence ID" value="NZ_CYHE01000006.1"/>
</dbReference>
<dbReference type="Proteomes" id="UP000183900">
    <property type="component" value="Unassembled WGS sequence"/>
</dbReference>
<organism evidence="2 3">
    <name type="scientific">Pannonibacter indicus</name>
    <dbReference type="NCBI Taxonomy" id="466044"/>
    <lineage>
        <taxon>Bacteria</taxon>
        <taxon>Pseudomonadati</taxon>
        <taxon>Pseudomonadota</taxon>
        <taxon>Alphaproteobacteria</taxon>
        <taxon>Hyphomicrobiales</taxon>
        <taxon>Stappiaceae</taxon>
        <taxon>Pannonibacter</taxon>
    </lineage>
</organism>
<keyword evidence="1" id="KW-0812">Transmembrane</keyword>
<keyword evidence="3" id="KW-1185">Reference proteome</keyword>
<name>A0A0K6I1M6_9HYPH</name>
<accession>A0A0K6I1M6</accession>
<evidence type="ECO:0000313" key="3">
    <source>
        <dbReference type="Proteomes" id="UP000183900"/>
    </source>
</evidence>
<evidence type="ECO:0008006" key="4">
    <source>
        <dbReference type="Google" id="ProtNLM"/>
    </source>
</evidence>
<dbReference type="AlphaFoldDB" id="A0A0K6I1M6"/>
<evidence type="ECO:0000256" key="1">
    <source>
        <dbReference type="SAM" id="Phobius"/>
    </source>
</evidence>
<feature type="transmembrane region" description="Helical" evidence="1">
    <location>
        <begin position="45"/>
        <end position="66"/>
    </location>
</feature>
<sequence>MSRFLSLPLTLIPLALYNLTAFGFFGSPAGDPWFQPMLTLELVSGARFSLVSGDLMILCGLVVLFAEILKATRTGTAALSDHILSMMVFAVYLVEFLTLPQAASSVFFILTVIAMIDVIAGFTVSLTGARRDISLDGRD</sequence>
<gene>
    <name evidence="2" type="ORF">Ga0061067_106170</name>
</gene>
<feature type="transmembrane region" description="Helical" evidence="1">
    <location>
        <begin position="78"/>
        <end position="99"/>
    </location>
</feature>
<feature type="transmembrane region" description="Helical" evidence="1">
    <location>
        <begin position="105"/>
        <end position="129"/>
    </location>
</feature>
<evidence type="ECO:0000313" key="2">
    <source>
        <dbReference type="EMBL" id="CUA96963.1"/>
    </source>
</evidence>
<protein>
    <recommendedName>
        <fullName evidence="4">Transmembrane protein</fullName>
    </recommendedName>
</protein>
<reference evidence="3" key="1">
    <citation type="submission" date="2015-08" db="EMBL/GenBank/DDBJ databases">
        <authorList>
            <person name="Varghese N."/>
        </authorList>
    </citation>
    <scope>NUCLEOTIDE SEQUENCE [LARGE SCALE GENOMIC DNA]</scope>
    <source>
        <strain evidence="3">DSM 23407</strain>
    </source>
</reference>
<dbReference type="OrthoDB" id="9811032at2"/>
<proteinExistence type="predicted"/>